<proteinExistence type="inferred from homology"/>
<dbReference type="PANTHER" id="PTHR43201">
    <property type="entry name" value="ACYL-COA SYNTHETASE"/>
    <property type="match status" value="1"/>
</dbReference>
<dbReference type="PANTHER" id="PTHR43201:SF5">
    <property type="entry name" value="MEDIUM-CHAIN ACYL-COA LIGASE ACSF2, MITOCHONDRIAL"/>
    <property type="match status" value="1"/>
</dbReference>
<dbReference type="Gene3D" id="3.30.300.30">
    <property type="match status" value="1"/>
</dbReference>
<dbReference type="PROSITE" id="PS00455">
    <property type="entry name" value="AMP_BINDING"/>
    <property type="match status" value="1"/>
</dbReference>
<protein>
    <submittedName>
        <fullName evidence="5">ATP-dependent acyl-CoA ligase</fullName>
    </submittedName>
</protein>
<evidence type="ECO:0000313" key="6">
    <source>
        <dbReference type="Proteomes" id="UP001528673"/>
    </source>
</evidence>
<dbReference type="InterPro" id="IPR020845">
    <property type="entry name" value="AMP-binding_CS"/>
</dbReference>
<dbReference type="InterPro" id="IPR042099">
    <property type="entry name" value="ANL_N_sf"/>
</dbReference>
<dbReference type="Gene3D" id="3.40.50.12780">
    <property type="entry name" value="N-terminal domain of ligase-like"/>
    <property type="match status" value="1"/>
</dbReference>
<evidence type="ECO:0000313" key="5">
    <source>
        <dbReference type="EMBL" id="MDD0839142.1"/>
    </source>
</evidence>
<name>A0ABT5MYK0_9BURK</name>
<dbReference type="SUPFAM" id="SSF56801">
    <property type="entry name" value="Acetyl-CoA synthetase-like"/>
    <property type="match status" value="1"/>
</dbReference>
<organism evidence="5 6">
    <name type="scientific">Curvibacter cyanobacteriorum</name>
    <dbReference type="NCBI Taxonomy" id="3026422"/>
    <lineage>
        <taxon>Bacteria</taxon>
        <taxon>Pseudomonadati</taxon>
        <taxon>Pseudomonadota</taxon>
        <taxon>Betaproteobacteria</taxon>
        <taxon>Burkholderiales</taxon>
        <taxon>Comamonadaceae</taxon>
        <taxon>Curvibacter</taxon>
    </lineage>
</organism>
<evidence type="ECO:0000256" key="1">
    <source>
        <dbReference type="ARBA" id="ARBA00006432"/>
    </source>
</evidence>
<evidence type="ECO:0000259" key="4">
    <source>
        <dbReference type="Pfam" id="PF13193"/>
    </source>
</evidence>
<keyword evidence="6" id="KW-1185">Reference proteome</keyword>
<dbReference type="NCBIfam" id="NF004808">
    <property type="entry name" value="PRK06155.1"/>
    <property type="match status" value="1"/>
</dbReference>
<comment type="caution">
    <text evidence="5">The sequence shown here is derived from an EMBL/GenBank/DDBJ whole genome shotgun (WGS) entry which is preliminary data.</text>
</comment>
<dbReference type="InterPro" id="IPR045851">
    <property type="entry name" value="AMP-bd_C_sf"/>
</dbReference>
<dbReference type="GO" id="GO:0016874">
    <property type="term" value="F:ligase activity"/>
    <property type="evidence" value="ECO:0007669"/>
    <property type="project" value="UniProtKB-KW"/>
</dbReference>
<reference evidence="5 6" key="1">
    <citation type="submission" date="2023-02" db="EMBL/GenBank/DDBJ databases">
        <title>Bacterial whole genomic sequence of Curvibacter sp. HBC61.</title>
        <authorList>
            <person name="Le V."/>
            <person name="Ko S.-R."/>
            <person name="Ahn C.-Y."/>
            <person name="Oh H.-M."/>
        </authorList>
    </citation>
    <scope>NUCLEOTIDE SEQUENCE [LARGE SCALE GENOMIC DNA]</scope>
    <source>
        <strain evidence="5 6">HBC61</strain>
    </source>
</reference>
<feature type="domain" description="AMP-binding enzyme C-terminal" evidence="4">
    <location>
        <begin position="436"/>
        <end position="511"/>
    </location>
</feature>
<evidence type="ECO:0000256" key="2">
    <source>
        <dbReference type="ARBA" id="ARBA00022598"/>
    </source>
</evidence>
<comment type="similarity">
    <text evidence="1">Belongs to the ATP-dependent AMP-binding enzyme family.</text>
</comment>
<dbReference type="Pfam" id="PF00501">
    <property type="entry name" value="AMP-binding"/>
    <property type="match status" value="1"/>
</dbReference>
<keyword evidence="2 5" id="KW-0436">Ligase</keyword>
<gene>
    <name evidence="5" type="ORF">PSQ40_11205</name>
</gene>
<dbReference type="Pfam" id="PF13193">
    <property type="entry name" value="AMP-binding_C"/>
    <property type="match status" value="1"/>
</dbReference>
<dbReference type="EMBL" id="JAQSIP010000004">
    <property type="protein sequence ID" value="MDD0839142.1"/>
    <property type="molecule type" value="Genomic_DNA"/>
</dbReference>
<dbReference type="Proteomes" id="UP001528673">
    <property type="component" value="Unassembled WGS sequence"/>
</dbReference>
<dbReference type="InterPro" id="IPR000873">
    <property type="entry name" value="AMP-dep_synth/lig_dom"/>
</dbReference>
<feature type="domain" description="AMP-dependent synthetase/ligase" evidence="3">
    <location>
        <begin position="23"/>
        <end position="385"/>
    </location>
</feature>
<dbReference type="InterPro" id="IPR025110">
    <property type="entry name" value="AMP-bd_C"/>
</dbReference>
<sequence length="538" mass="59416">MNVKNLPSWLPSPDQRHLIALLEHRIQTMPATVLLAHGEEKYTAEDLLAAGRVFSQAFRAKGLRTGDRVALQCANRPEFVAVLVGCALSGLVLVPINTASRGSQLAYYLKNSRARVFISESALLNHIASAQMAEAASLENLEAIWSLDGGEANSPLPQLTPFHDAPRAPVQQAHPGHATDAAIVIYTSGTSGPSKGVICSHAQLYWWGHHSILNIGVNAQDVLYTCLPLFHINALNTFYQALLAGGRMVIGAKFSVSRFFNDLIAAEATVTFLLGAMVPMLLSRNADVSERAHRVRVALAPGALALHYEQFVERTGIQVLDGFGSTESNFVICTPLDQPRPGWMGKVAGGFQARVVDEFDNEVPHGTPGELILRNDEPFAFASGYFEMPEKTGEAWRNLWFHTGDRVLRDEDGYFRFLDRMKDSIRRRGENISSYEVEQVVSAHPAVAEVAAFAVPSELAEDEVMCAVVLREGESVEPMSLIQWCEPRLPYFAIPRFLRFQKELPKTENGKVQKYKLRAEGRTADTWDLATTGHVIQR</sequence>
<evidence type="ECO:0000259" key="3">
    <source>
        <dbReference type="Pfam" id="PF00501"/>
    </source>
</evidence>
<accession>A0ABT5MYK0</accession>